<feature type="binding site" evidence="17">
    <location>
        <position position="189"/>
    </location>
    <ligand>
        <name>L-homoserine</name>
        <dbReference type="ChEBI" id="CHEBI:57476"/>
    </ligand>
</feature>
<dbReference type="UniPathway" id="UPA00050">
    <property type="reaction ID" value="UER00063"/>
</dbReference>
<protein>
    <recommendedName>
        <fullName evidence="6 18">Homoserine dehydrogenase</fullName>
        <ecNumber evidence="5 18">1.1.1.3</ecNumber>
    </recommendedName>
</protein>
<dbReference type="EMBL" id="JACBZO010000001">
    <property type="protein sequence ID" value="NYI42189.1"/>
    <property type="molecule type" value="Genomic_DNA"/>
</dbReference>
<dbReference type="Gene3D" id="3.30.360.10">
    <property type="entry name" value="Dihydrodipicolinate Reductase, domain 2"/>
    <property type="match status" value="1"/>
</dbReference>
<reference evidence="21 22" key="1">
    <citation type="submission" date="2020-07" db="EMBL/GenBank/DDBJ databases">
        <title>Sequencing the genomes of 1000 actinobacteria strains.</title>
        <authorList>
            <person name="Klenk H.-P."/>
        </authorList>
    </citation>
    <scope>NUCLEOTIDE SEQUENCE [LARGE SCALE GENOMIC DNA]</scope>
    <source>
        <strain evidence="21 22">DSM 19970</strain>
    </source>
</reference>
<dbReference type="Gene3D" id="3.30.70.260">
    <property type="match status" value="1"/>
</dbReference>
<evidence type="ECO:0000256" key="2">
    <source>
        <dbReference type="ARBA" id="ARBA00005056"/>
    </source>
</evidence>
<dbReference type="GO" id="GO:0050661">
    <property type="term" value="F:NADP binding"/>
    <property type="evidence" value="ECO:0007669"/>
    <property type="project" value="InterPro"/>
</dbReference>
<evidence type="ECO:0000256" key="1">
    <source>
        <dbReference type="ARBA" id="ARBA00001920"/>
    </source>
</evidence>
<dbReference type="PIRSF" id="PIRSF000098">
    <property type="entry name" value="Homoser_dehydrog"/>
    <property type="match status" value="1"/>
</dbReference>
<evidence type="ECO:0000256" key="7">
    <source>
        <dbReference type="ARBA" id="ARBA00022605"/>
    </source>
</evidence>
<dbReference type="GO" id="GO:0009088">
    <property type="term" value="P:threonine biosynthetic process"/>
    <property type="evidence" value="ECO:0007669"/>
    <property type="project" value="UniProtKB-UniPathway"/>
</dbReference>
<evidence type="ECO:0000256" key="5">
    <source>
        <dbReference type="ARBA" id="ARBA00013213"/>
    </source>
</evidence>
<keyword evidence="11" id="KW-0915">Sodium</keyword>
<comment type="cofactor">
    <cofactor evidence="1">
        <name>a metal cation</name>
        <dbReference type="ChEBI" id="CHEBI:25213"/>
    </cofactor>
</comment>
<accession>A0A7Y9ZB89</accession>
<feature type="domain" description="ACT" evidence="20">
    <location>
        <begin position="352"/>
        <end position="428"/>
    </location>
</feature>
<comment type="pathway">
    <text evidence="3 18">Amino-acid biosynthesis; L-methionine biosynthesis via de novo pathway; L-homoserine from L-aspartate: step 3/3.</text>
</comment>
<gene>
    <name evidence="21" type="ORF">BKA03_002308</name>
</gene>
<dbReference type="FunFam" id="3.30.360.10:FF:000005">
    <property type="entry name" value="Homoserine dehydrogenase"/>
    <property type="match status" value="1"/>
</dbReference>
<dbReference type="AlphaFoldDB" id="A0A7Y9ZB89"/>
<dbReference type="SUPFAM" id="SSF55021">
    <property type="entry name" value="ACT-like"/>
    <property type="match status" value="1"/>
</dbReference>
<dbReference type="RefSeq" id="WP_062074064.1">
    <property type="nucleotide sequence ID" value="NZ_BBRC01000002.1"/>
</dbReference>
<evidence type="ECO:0000256" key="10">
    <source>
        <dbReference type="ARBA" id="ARBA00023002"/>
    </source>
</evidence>
<evidence type="ECO:0000256" key="15">
    <source>
        <dbReference type="ARBA" id="ARBA00049031"/>
    </source>
</evidence>
<evidence type="ECO:0000256" key="3">
    <source>
        <dbReference type="ARBA" id="ARBA00005062"/>
    </source>
</evidence>
<evidence type="ECO:0000259" key="20">
    <source>
        <dbReference type="PROSITE" id="PS51671"/>
    </source>
</evidence>
<comment type="function">
    <text evidence="13">Catalyzes the conversion of L-aspartate-beta-semialdehyde (L-Asa) to L-homoserine (L-Hse), the third step in the biosynthesis of threonine and methionine from aspartate.</text>
</comment>
<dbReference type="Proteomes" id="UP000547973">
    <property type="component" value="Unassembled WGS sequence"/>
</dbReference>
<dbReference type="InterPro" id="IPR016204">
    <property type="entry name" value="HDH"/>
</dbReference>
<dbReference type="InterPro" id="IPR001342">
    <property type="entry name" value="HDH_cat"/>
</dbReference>
<comment type="caution">
    <text evidence="21">The sequence shown here is derived from an EMBL/GenBank/DDBJ whole genome shotgun (WGS) entry which is preliminary data.</text>
</comment>
<dbReference type="PANTHER" id="PTHR43331">
    <property type="entry name" value="HOMOSERINE DEHYDROGENASE"/>
    <property type="match status" value="1"/>
</dbReference>
<evidence type="ECO:0000313" key="21">
    <source>
        <dbReference type="EMBL" id="NYI42189.1"/>
    </source>
</evidence>
<dbReference type="PROSITE" id="PS01042">
    <property type="entry name" value="HOMOSER_DHGENASE"/>
    <property type="match status" value="1"/>
</dbReference>
<dbReference type="NCBIfam" id="NF004976">
    <property type="entry name" value="PRK06349.1"/>
    <property type="match status" value="1"/>
</dbReference>
<feature type="binding site" evidence="17">
    <location>
        <position position="104"/>
    </location>
    <ligand>
        <name>NADPH</name>
        <dbReference type="ChEBI" id="CHEBI:57783"/>
    </ligand>
</feature>
<organism evidence="21 22">
    <name type="scientific">Demequina lutea</name>
    <dbReference type="NCBI Taxonomy" id="431489"/>
    <lineage>
        <taxon>Bacteria</taxon>
        <taxon>Bacillati</taxon>
        <taxon>Actinomycetota</taxon>
        <taxon>Actinomycetes</taxon>
        <taxon>Micrococcales</taxon>
        <taxon>Demequinaceae</taxon>
        <taxon>Demequina</taxon>
    </lineage>
</organism>
<sequence length="432" mass="44169">MSDTPVKIALFGPGTVGSQVARLLTEQSADLASRVGAPLEVVGVYVRDIGKDRVGLDPALLTDDADALIAKADVVVELMGGIEPAKSIILKAIAAGAGVVTANKALLAAHGPELYEAADAANVDLYFEAAVAGAIPIIRPVRESLAGDHVRRILGIVNGTTNYVLDEMTARGLDYEVAVKQAQDLGYAEADPSADVDGFDAAAKAAILASLAFHQRVPLGDVYREGISAITAADVAAATDSGHVIKLLAIAERTGEGGDGGVSVRVHPALVPLSHPLASVHGAYNAVFVEAEAAGDLMFYGQGAGGTPTASAVLGDVVSVARHIARGGRGPRESHYGDLPVLPISASSSRFQLRMTVPDRPGVLAAIAAMLAQSGVSIETVRQQAGGVGTGLATLAIATHRAPESDVTAVLDALRSSDAVTEIRSVLRIEGE</sequence>
<keyword evidence="8 18" id="KW-0791">Threonine biosynthesis</keyword>
<dbReference type="PANTHER" id="PTHR43331:SF1">
    <property type="entry name" value="HOMOSERINE DEHYDROGENASE"/>
    <property type="match status" value="1"/>
</dbReference>
<keyword evidence="22" id="KW-1185">Reference proteome</keyword>
<evidence type="ECO:0000256" key="11">
    <source>
        <dbReference type="ARBA" id="ARBA00023053"/>
    </source>
</evidence>
<evidence type="ECO:0000256" key="19">
    <source>
        <dbReference type="RuleBase" id="RU004171"/>
    </source>
</evidence>
<comment type="catalytic activity">
    <reaction evidence="15">
        <text>L-homoserine + NAD(+) = L-aspartate 4-semialdehyde + NADH + H(+)</text>
        <dbReference type="Rhea" id="RHEA:15757"/>
        <dbReference type="ChEBI" id="CHEBI:15378"/>
        <dbReference type="ChEBI" id="CHEBI:57476"/>
        <dbReference type="ChEBI" id="CHEBI:57540"/>
        <dbReference type="ChEBI" id="CHEBI:57945"/>
        <dbReference type="ChEBI" id="CHEBI:537519"/>
        <dbReference type="EC" id="1.1.1.3"/>
    </reaction>
    <physiologicalReaction direction="right-to-left" evidence="15">
        <dbReference type="Rhea" id="RHEA:15759"/>
    </physiologicalReaction>
</comment>
<evidence type="ECO:0000256" key="17">
    <source>
        <dbReference type="PIRSR" id="PIRSR000098-2"/>
    </source>
</evidence>
<evidence type="ECO:0000256" key="6">
    <source>
        <dbReference type="ARBA" id="ARBA00013376"/>
    </source>
</evidence>
<evidence type="ECO:0000256" key="12">
    <source>
        <dbReference type="ARBA" id="ARBA00023167"/>
    </source>
</evidence>
<keyword evidence="7 18" id="KW-0028">Amino-acid biosynthesis</keyword>
<dbReference type="Pfam" id="PF00742">
    <property type="entry name" value="Homoserine_dh"/>
    <property type="match status" value="1"/>
</dbReference>
<dbReference type="InterPro" id="IPR005106">
    <property type="entry name" value="Asp/hSer_DH_NAD-bd"/>
</dbReference>
<dbReference type="Gene3D" id="3.40.50.720">
    <property type="entry name" value="NAD(P)-binding Rossmann-like Domain"/>
    <property type="match status" value="1"/>
</dbReference>
<dbReference type="SUPFAM" id="SSF51735">
    <property type="entry name" value="NAD(P)-binding Rossmann-fold domains"/>
    <property type="match status" value="1"/>
</dbReference>
<comment type="pathway">
    <text evidence="2 18">Amino-acid biosynthesis; L-threonine biosynthesis; L-threonine from L-aspartate: step 3/5.</text>
</comment>
<evidence type="ECO:0000256" key="9">
    <source>
        <dbReference type="ARBA" id="ARBA00022857"/>
    </source>
</evidence>
<dbReference type="InterPro" id="IPR036291">
    <property type="entry name" value="NAD(P)-bd_dom_sf"/>
</dbReference>
<dbReference type="InterPro" id="IPR045865">
    <property type="entry name" value="ACT-like_dom_sf"/>
</dbReference>
<evidence type="ECO:0000256" key="8">
    <source>
        <dbReference type="ARBA" id="ARBA00022697"/>
    </source>
</evidence>
<comment type="catalytic activity">
    <reaction evidence="14">
        <text>L-homoserine + NADP(+) = L-aspartate 4-semialdehyde + NADPH + H(+)</text>
        <dbReference type="Rhea" id="RHEA:15761"/>
        <dbReference type="ChEBI" id="CHEBI:15378"/>
        <dbReference type="ChEBI" id="CHEBI:57476"/>
        <dbReference type="ChEBI" id="CHEBI:57783"/>
        <dbReference type="ChEBI" id="CHEBI:58349"/>
        <dbReference type="ChEBI" id="CHEBI:537519"/>
        <dbReference type="EC" id="1.1.1.3"/>
    </reaction>
    <physiologicalReaction direction="right-to-left" evidence="14">
        <dbReference type="Rhea" id="RHEA:15763"/>
    </physiologicalReaction>
</comment>
<dbReference type="CDD" id="cd04881">
    <property type="entry name" value="ACT_HSDH-Hom"/>
    <property type="match status" value="1"/>
</dbReference>
<proteinExistence type="inferred from homology"/>
<name>A0A7Y9ZB89_9MICO</name>
<dbReference type="InterPro" id="IPR002912">
    <property type="entry name" value="ACT_dom"/>
</dbReference>
<dbReference type="Pfam" id="PF01842">
    <property type="entry name" value="ACT"/>
    <property type="match status" value="1"/>
</dbReference>
<dbReference type="GO" id="GO:0004412">
    <property type="term" value="F:homoserine dehydrogenase activity"/>
    <property type="evidence" value="ECO:0007669"/>
    <property type="project" value="UniProtKB-EC"/>
</dbReference>
<evidence type="ECO:0000256" key="16">
    <source>
        <dbReference type="PIRSR" id="PIRSR000098-1"/>
    </source>
</evidence>
<dbReference type="Pfam" id="PF03447">
    <property type="entry name" value="NAD_binding_3"/>
    <property type="match status" value="1"/>
</dbReference>
<dbReference type="GO" id="GO:0009086">
    <property type="term" value="P:methionine biosynthetic process"/>
    <property type="evidence" value="ECO:0007669"/>
    <property type="project" value="UniProtKB-KW"/>
</dbReference>
<comment type="similarity">
    <text evidence="4 19">Belongs to the homoserine dehydrogenase family.</text>
</comment>
<evidence type="ECO:0000256" key="13">
    <source>
        <dbReference type="ARBA" id="ARBA00044930"/>
    </source>
</evidence>
<dbReference type="SUPFAM" id="SSF55347">
    <property type="entry name" value="Glyceraldehyde-3-phosphate dehydrogenase-like, C-terminal domain"/>
    <property type="match status" value="1"/>
</dbReference>
<keyword evidence="12 18" id="KW-0486">Methionine biosynthesis</keyword>
<evidence type="ECO:0000313" key="22">
    <source>
        <dbReference type="Proteomes" id="UP000547973"/>
    </source>
</evidence>
<dbReference type="PROSITE" id="PS51671">
    <property type="entry name" value="ACT"/>
    <property type="match status" value="1"/>
</dbReference>
<keyword evidence="9 17" id="KW-0521">NADP</keyword>
<dbReference type="UniPathway" id="UPA00051">
    <property type="reaction ID" value="UER00465"/>
</dbReference>
<keyword evidence="10 18" id="KW-0560">Oxidoreductase</keyword>
<evidence type="ECO:0000256" key="14">
    <source>
        <dbReference type="ARBA" id="ARBA00048841"/>
    </source>
</evidence>
<dbReference type="EC" id="1.1.1.3" evidence="5 18"/>
<evidence type="ECO:0000256" key="18">
    <source>
        <dbReference type="RuleBase" id="RU000579"/>
    </source>
</evidence>
<evidence type="ECO:0000256" key="4">
    <source>
        <dbReference type="ARBA" id="ARBA00006753"/>
    </source>
</evidence>
<feature type="active site" description="Proton donor" evidence="16">
    <location>
        <position position="204"/>
    </location>
</feature>
<dbReference type="InterPro" id="IPR019811">
    <property type="entry name" value="HDH_CS"/>
</dbReference>